<dbReference type="Proteomes" id="UP000828390">
    <property type="component" value="Unassembled WGS sequence"/>
</dbReference>
<organism evidence="1 2">
    <name type="scientific">Dreissena polymorpha</name>
    <name type="common">Zebra mussel</name>
    <name type="synonym">Mytilus polymorpha</name>
    <dbReference type="NCBI Taxonomy" id="45954"/>
    <lineage>
        <taxon>Eukaryota</taxon>
        <taxon>Metazoa</taxon>
        <taxon>Spiralia</taxon>
        <taxon>Lophotrochozoa</taxon>
        <taxon>Mollusca</taxon>
        <taxon>Bivalvia</taxon>
        <taxon>Autobranchia</taxon>
        <taxon>Heteroconchia</taxon>
        <taxon>Euheterodonta</taxon>
        <taxon>Imparidentia</taxon>
        <taxon>Neoheterodontei</taxon>
        <taxon>Myida</taxon>
        <taxon>Dreissenoidea</taxon>
        <taxon>Dreissenidae</taxon>
        <taxon>Dreissena</taxon>
    </lineage>
</organism>
<dbReference type="AlphaFoldDB" id="A0A9D4KKW2"/>
<accession>A0A9D4KKW2</accession>
<gene>
    <name evidence="1" type="ORF">DPMN_114860</name>
</gene>
<name>A0A9D4KKW2_DREPO</name>
<reference evidence="1" key="1">
    <citation type="journal article" date="2019" name="bioRxiv">
        <title>The Genome of the Zebra Mussel, Dreissena polymorpha: A Resource for Invasive Species Research.</title>
        <authorList>
            <person name="McCartney M.A."/>
            <person name="Auch B."/>
            <person name="Kono T."/>
            <person name="Mallez S."/>
            <person name="Zhang Y."/>
            <person name="Obille A."/>
            <person name="Becker A."/>
            <person name="Abrahante J.E."/>
            <person name="Garbe J."/>
            <person name="Badalamenti J.P."/>
            <person name="Herman A."/>
            <person name="Mangelson H."/>
            <person name="Liachko I."/>
            <person name="Sullivan S."/>
            <person name="Sone E.D."/>
            <person name="Koren S."/>
            <person name="Silverstein K.A.T."/>
            <person name="Beckman K.B."/>
            <person name="Gohl D.M."/>
        </authorList>
    </citation>
    <scope>NUCLEOTIDE SEQUENCE</scope>
    <source>
        <strain evidence="1">Duluth1</strain>
        <tissue evidence="1">Whole animal</tissue>
    </source>
</reference>
<reference evidence="1" key="2">
    <citation type="submission" date="2020-11" db="EMBL/GenBank/DDBJ databases">
        <authorList>
            <person name="McCartney M.A."/>
            <person name="Auch B."/>
            <person name="Kono T."/>
            <person name="Mallez S."/>
            <person name="Becker A."/>
            <person name="Gohl D.M."/>
            <person name="Silverstein K.A.T."/>
            <person name="Koren S."/>
            <person name="Bechman K.B."/>
            <person name="Herman A."/>
            <person name="Abrahante J.E."/>
            <person name="Garbe J."/>
        </authorList>
    </citation>
    <scope>NUCLEOTIDE SEQUENCE</scope>
    <source>
        <strain evidence="1">Duluth1</strain>
        <tissue evidence="1">Whole animal</tissue>
    </source>
</reference>
<evidence type="ECO:0000313" key="1">
    <source>
        <dbReference type="EMBL" id="KAH3841398.1"/>
    </source>
</evidence>
<keyword evidence="2" id="KW-1185">Reference proteome</keyword>
<proteinExistence type="predicted"/>
<dbReference type="EMBL" id="JAIWYP010000004">
    <property type="protein sequence ID" value="KAH3841398.1"/>
    <property type="molecule type" value="Genomic_DNA"/>
</dbReference>
<evidence type="ECO:0000313" key="2">
    <source>
        <dbReference type="Proteomes" id="UP000828390"/>
    </source>
</evidence>
<comment type="caution">
    <text evidence="1">The sequence shown here is derived from an EMBL/GenBank/DDBJ whole genome shotgun (WGS) entry which is preliminary data.</text>
</comment>
<sequence length="76" mass="8091">MSKVVLKGGQVNTVVPGSEHSGKVAIKGEMVNTMASESEHIVTGTQVYGHGQSKSQLLVLLGENSRLLIEILKVTF</sequence>
<protein>
    <submittedName>
        <fullName evidence="1">Uncharacterized protein</fullName>
    </submittedName>
</protein>